<dbReference type="InterPro" id="IPR008775">
    <property type="entry name" value="Phytyl_CoA_dOase-like"/>
</dbReference>
<keyword evidence="2" id="KW-0560">Oxidoreductase</keyword>
<gene>
    <name evidence="2" type="ORF">ABU614_08275</name>
</gene>
<organism evidence="2">
    <name type="scientific">Lysobacter firmicutimachus</name>
    <dbReference type="NCBI Taxonomy" id="1792846"/>
    <lineage>
        <taxon>Bacteria</taxon>
        <taxon>Pseudomonadati</taxon>
        <taxon>Pseudomonadota</taxon>
        <taxon>Gammaproteobacteria</taxon>
        <taxon>Lysobacterales</taxon>
        <taxon>Lysobacteraceae</taxon>
        <taxon>Lysobacter</taxon>
    </lineage>
</organism>
<dbReference type="RefSeq" id="WP_363799990.1">
    <property type="nucleotide sequence ID" value="NZ_CP159925.1"/>
</dbReference>
<dbReference type="PANTHER" id="PTHR20883">
    <property type="entry name" value="PHYTANOYL-COA DIOXYGENASE DOMAIN CONTAINING 1"/>
    <property type="match status" value="1"/>
</dbReference>
<evidence type="ECO:0000313" key="2">
    <source>
        <dbReference type="EMBL" id="XCO76767.1"/>
    </source>
</evidence>
<comment type="cofactor">
    <cofactor evidence="1">
        <name>Fe(2+)</name>
        <dbReference type="ChEBI" id="CHEBI:29033"/>
    </cofactor>
</comment>
<keyword evidence="2" id="KW-0223">Dioxygenase</keyword>
<dbReference type="Pfam" id="PF05721">
    <property type="entry name" value="PhyH"/>
    <property type="match status" value="1"/>
</dbReference>
<sequence>MARVPRRPLAARPPPAQDIHVLTAEQKQQFADQGYLVIDPQIDPDIIDGVRERVGNGLLYQDGRTVERLQDAWRQEPAVKAIACAPAVLATLAELHGRKPLPFQTLNFRVGTQQRVHSDTVHFNSDPAGRMCGVWVALEDIDEYNGAVVYYPGSHKLPEAKMPDVFAEPDLGAQRAPMRDGPLSPRRWWRELRGHPPVHDVGHNYRLYETYMERVVERAGIAPALATIRKGQAFVWAANLLHGGSPRVDPARTRHSQVSHYYFEGARYHRPLLNPDGRIRYFQPDWIA</sequence>
<dbReference type="GO" id="GO:0016706">
    <property type="term" value="F:2-oxoglutarate-dependent dioxygenase activity"/>
    <property type="evidence" value="ECO:0007669"/>
    <property type="project" value="UniProtKB-ARBA"/>
</dbReference>
<dbReference type="AlphaFoldDB" id="A0AAU8MWP6"/>
<proteinExistence type="predicted"/>
<dbReference type="EMBL" id="CP159925">
    <property type="protein sequence ID" value="XCO76767.1"/>
    <property type="molecule type" value="Genomic_DNA"/>
</dbReference>
<dbReference type="Gene3D" id="2.60.120.620">
    <property type="entry name" value="q2cbj1_9rhob like domain"/>
    <property type="match status" value="1"/>
</dbReference>
<dbReference type="PANTHER" id="PTHR20883:SF48">
    <property type="entry name" value="ECTOINE DIOXYGENASE"/>
    <property type="match status" value="1"/>
</dbReference>
<name>A0AAU8MWP6_9GAMM</name>
<reference evidence="2" key="1">
    <citation type="submission" date="2024-06" db="EMBL/GenBank/DDBJ databases">
        <authorList>
            <person name="Li S."/>
        </authorList>
    </citation>
    <scope>NUCLEOTIDE SEQUENCE</scope>
    <source>
        <strain evidence="2">SR10</strain>
    </source>
</reference>
<accession>A0AAU8MWP6</accession>
<evidence type="ECO:0000256" key="1">
    <source>
        <dbReference type="ARBA" id="ARBA00001954"/>
    </source>
</evidence>
<dbReference type="GO" id="GO:0005506">
    <property type="term" value="F:iron ion binding"/>
    <property type="evidence" value="ECO:0007669"/>
    <property type="project" value="UniProtKB-ARBA"/>
</dbReference>
<protein>
    <submittedName>
        <fullName evidence="2">Phytanoyl-CoA dioxygenase family protein</fullName>
    </submittedName>
</protein>
<dbReference type="SUPFAM" id="SSF51197">
    <property type="entry name" value="Clavaminate synthase-like"/>
    <property type="match status" value="1"/>
</dbReference>